<dbReference type="AlphaFoldDB" id="A0A4V2R4L1"/>
<protein>
    <submittedName>
        <fullName evidence="1">Uncharacterized protein</fullName>
    </submittedName>
</protein>
<comment type="caution">
    <text evidence="1">The sequence shown here is derived from an EMBL/GenBank/DDBJ whole genome shotgun (WGS) entry which is preliminary data.</text>
</comment>
<gene>
    <name evidence="1" type="ORF">EV216_10825</name>
</gene>
<sequence>MQTRIYTLRDFTTVISETEKRPNTEKVFNQLKGLAARGLMRPLPDRYGPKGALLFTASELFRARVLMAAIDMGLSSENLAKLGSDLDDKALMERAITDLSAAQPSLWLIEISWIRVPEQESAGVYGNWLRDEVRMRRGAADPLAPDTVSVSGTIEGALYIRFTSIALPLHAALHESEV</sequence>
<evidence type="ECO:0000313" key="2">
    <source>
        <dbReference type="Proteomes" id="UP000295277"/>
    </source>
</evidence>
<evidence type="ECO:0000313" key="1">
    <source>
        <dbReference type="EMBL" id="TCM85174.1"/>
    </source>
</evidence>
<accession>A0A4V2R4L1</accession>
<dbReference type="OrthoDB" id="3460651at2"/>
<organism evidence="1 2">
    <name type="scientific">Rhodovulum steppense</name>
    <dbReference type="NCBI Taxonomy" id="540251"/>
    <lineage>
        <taxon>Bacteria</taxon>
        <taxon>Pseudomonadati</taxon>
        <taxon>Pseudomonadota</taxon>
        <taxon>Alphaproteobacteria</taxon>
        <taxon>Rhodobacterales</taxon>
        <taxon>Paracoccaceae</taxon>
        <taxon>Rhodovulum</taxon>
    </lineage>
</organism>
<name>A0A4V2R4L1_9RHOB</name>
<dbReference type="Proteomes" id="UP000295277">
    <property type="component" value="Unassembled WGS sequence"/>
</dbReference>
<reference evidence="1 2" key="1">
    <citation type="submission" date="2019-03" db="EMBL/GenBank/DDBJ databases">
        <title>Genomic Encyclopedia of Type Strains, Phase IV (KMG-IV): sequencing the most valuable type-strain genomes for metagenomic binning, comparative biology and taxonomic classification.</title>
        <authorList>
            <person name="Goeker M."/>
        </authorList>
    </citation>
    <scope>NUCLEOTIDE SEQUENCE [LARGE SCALE GENOMIC DNA]</scope>
    <source>
        <strain evidence="1 2">DSM 21153</strain>
    </source>
</reference>
<dbReference type="RefSeq" id="WP_132694299.1">
    <property type="nucleotide sequence ID" value="NZ_SLVM01000008.1"/>
</dbReference>
<proteinExistence type="predicted"/>
<dbReference type="EMBL" id="SLVM01000008">
    <property type="protein sequence ID" value="TCM85174.1"/>
    <property type="molecule type" value="Genomic_DNA"/>
</dbReference>
<keyword evidence="2" id="KW-1185">Reference proteome</keyword>